<protein>
    <submittedName>
        <fullName evidence="4">Aldehyde-dehydrogenase-like protein y4uC</fullName>
    </submittedName>
</protein>
<dbReference type="InterPro" id="IPR016163">
    <property type="entry name" value="Ald_DH_C"/>
</dbReference>
<evidence type="ECO:0000313" key="4">
    <source>
        <dbReference type="EMBL" id="GGF54127.1"/>
    </source>
</evidence>
<dbReference type="GO" id="GO:0008911">
    <property type="term" value="F:lactaldehyde dehydrogenase (NAD+) activity"/>
    <property type="evidence" value="ECO:0007669"/>
    <property type="project" value="TreeGrafter"/>
</dbReference>
<keyword evidence="5" id="KW-1185">Reference proteome</keyword>
<evidence type="ECO:0000259" key="3">
    <source>
        <dbReference type="Pfam" id="PF00171"/>
    </source>
</evidence>
<dbReference type="EMBL" id="BMCT01000001">
    <property type="protein sequence ID" value="GGF54127.1"/>
    <property type="molecule type" value="Genomic_DNA"/>
</dbReference>
<proteinExistence type="inferred from homology"/>
<feature type="domain" description="Aldehyde dehydrogenase" evidence="3">
    <location>
        <begin position="23"/>
        <end position="476"/>
    </location>
</feature>
<dbReference type="Gene3D" id="3.40.309.10">
    <property type="entry name" value="Aldehyde Dehydrogenase, Chain A, domain 2"/>
    <property type="match status" value="1"/>
</dbReference>
<reference evidence="4" key="1">
    <citation type="journal article" date="2014" name="Int. J. Syst. Evol. Microbiol.">
        <title>Complete genome sequence of Corynebacterium casei LMG S-19264T (=DSM 44701T), isolated from a smear-ripened cheese.</title>
        <authorList>
            <consortium name="US DOE Joint Genome Institute (JGI-PGF)"/>
            <person name="Walter F."/>
            <person name="Albersmeier A."/>
            <person name="Kalinowski J."/>
            <person name="Ruckert C."/>
        </authorList>
    </citation>
    <scope>NUCLEOTIDE SEQUENCE</scope>
    <source>
        <strain evidence="4">CCM 7897</strain>
    </source>
</reference>
<comment type="caution">
    <text evidence="4">The sequence shown here is derived from an EMBL/GenBank/DDBJ whole genome shotgun (WGS) entry which is preliminary data.</text>
</comment>
<dbReference type="InterPro" id="IPR015590">
    <property type="entry name" value="Aldehyde_DH_dom"/>
</dbReference>
<dbReference type="AlphaFoldDB" id="A0A917F7U5"/>
<name>A0A917F7U5_9HYPH</name>
<evidence type="ECO:0000256" key="1">
    <source>
        <dbReference type="ARBA" id="ARBA00009986"/>
    </source>
</evidence>
<dbReference type="PANTHER" id="PTHR42991">
    <property type="entry name" value="ALDEHYDE DEHYDROGENASE"/>
    <property type="match status" value="1"/>
</dbReference>
<organism evidence="4 5">
    <name type="scientific">Azorhizobium oxalatiphilum</name>
    <dbReference type="NCBI Taxonomy" id="980631"/>
    <lineage>
        <taxon>Bacteria</taxon>
        <taxon>Pseudomonadati</taxon>
        <taxon>Pseudomonadota</taxon>
        <taxon>Alphaproteobacteria</taxon>
        <taxon>Hyphomicrobiales</taxon>
        <taxon>Xanthobacteraceae</taxon>
        <taxon>Azorhizobium</taxon>
    </lineage>
</organism>
<dbReference type="RefSeq" id="WP_188576289.1">
    <property type="nucleotide sequence ID" value="NZ_BMCT01000001.1"/>
</dbReference>
<dbReference type="Proteomes" id="UP000606044">
    <property type="component" value="Unassembled WGS sequence"/>
</dbReference>
<dbReference type="Gene3D" id="3.40.605.10">
    <property type="entry name" value="Aldehyde Dehydrogenase, Chain A, domain 1"/>
    <property type="match status" value="1"/>
</dbReference>
<sequence length="481" mass="49532">MGMMDSAPKRLTSFVDGGIVAHEGAALDLVRPQDGTVHAHLVEAGAAGVDAAVASALVAFKANRKSTIAQRVAWLRAAQAAVAREADLIADMICADVGKPIRLAKFEAGRSAHFLDATAGALANMPAGEVVPVDAAANGAGHFGFTRRVPYGVVGAITPFNAPANLLVQKVAPAIAAGNAVVVKPAPSGTRTALAFARILAESGLPKGLFNVVTGDRETALALAAHRDVGAVSFTGGTTAGEALVRAAGVKKFCSELGSNAANLVLADADLDDAAKKIASAGFEASGQQCVSAQRVLVDRSVMEAFAVKLVAAASALKVGAAEDPATDVGSMVHRAAADRVMSMCADAIAHGGRYLLEPKQEACIVSPGILADVPRAARLWQEEVFGPVVILVPFDGLDAALEMANDSPFGLQGSVFTASLASAMRVSEEFDVGALWVNEASRFRLDMYPFGGMKLSGTGREGVRYAIEELSQLKFTGFKP</sequence>
<dbReference type="InterPro" id="IPR016162">
    <property type="entry name" value="Ald_DH_N"/>
</dbReference>
<dbReference type="PANTHER" id="PTHR42991:SF1">
    <property type="entry name" value="ALDEHYDE DEHYDROGENASE"/>
    <property type="match status" value="1"/>
</dbReference>
<gene>
    <name evidence="4" type="ORF">GCM10007301_12020</name>
</gene>
<evidence type="ECO:0000313" key="5">
    <source>
        <dbReference type="Proteomes" id="UP000606044"/>
    </source>
</evidence>
<reference evidence="4" key="2">
    <citation type="submission" date="2020-09" db="EMBL/GenBank/DDBJ databases">
        <authorList>
            <person name="Sun Q."/>
            <person name="Sedlacek I."/>
        </authorList>
    </citation>
    <scope>NUCLEOTIDE SEQUENCE</scope>
    <source>
        <strain evidence="4">CCM 7897</strain>
    </source>
</reference>
<keyword evidence="2" id="KW-0560">Oxidoreductase</keyword>
<dbReference type="SUPFAM" id="SSF53720">
    <property type="entry name" value="ALDH-like"/>
    <property type="match status" value="1"/>
</dbReference>
<dbReference type="Pfam" id="PF00171">
    <property type="entry name" value="Aldedh"/>
    <property type="match status" value="1"/>
</dbReference>
<dbReference type="InterPro" id="IPR051020">
    <property type="entry name" value="ALDH-related_metabolic_enz"/>
</dbReference>
<accession>A0A917F7U5</accession>
<comment type="similarity">
    <text evidence="1">Belongs to the aldehyde dehydrogenase family.</text>
</comment>
<evidence type="ECO:0000256" key="2">
    <source>
        <dbReference type="ARBA" id="ARBA00023002"/>
    </source>
</evidence>
<dbReference type="InterPro" id="IPR016161">
    <property type="entry name" value="Ald_DH/histidinol_DH"/>
</dbReference>